<organism evidence="2 3">
    <name type="scientific">Candidatus Gottesmanbacteria bacterium RIFCSPLOWO2_01_FULL_39_12b</name>
    <dbReference type="NCBI Taxonomy" id="1798388"/>
    <lineage>
        <taxon>Bacteria</taxon>
        <taxon>Candidatus Gottesmaniibacteriota</taxon>
    </lineage>
</organism>
<reference evidence="2 3" key="1">
    <citation type="journal article" date="2016" name="Nat. Commun.">
        <title>Thousands of microbial genomes shed light on interconnected biogeochemical processes in an aquifer system.</title>
        <authorList>
            <person name="Anantharaman K."/>
            <person name="Brown C.T."/>
            <person name="Hug L.A."/>
            <person name="Sharon I."/>
            <person name="Castelle C.J."/>
            <person name="Probst A.J."/>
            <person name="Thomas B.C."/>
            <person name="Singh A."/>
            <person name="Wilkins M.J."/>
            <person name="Karaoz U."/>
            <person name="Brodie E.L."/>
            <person name="Williams K.H."/>
            <person name="Hubbard S.S."/>
            <person name="Banfield J.F."/>
        </authorList>
    </citation>
    <scope>NUCLEOTIDE SEQUENCE [LARGE SCALE GENOMIC DNA]</scope>
</reference>
<keyword evidence="1" id="KW-0812">Transmembrane</keyword>
<dbReference type="EMBL" id="MFJR01000010">
    <property type="protein sequence ID" value="OGG26344.1"/>
    <property type="molecule type" value="Genomic_DNA"/>
</dbReference>
<feature type="transmembrane region" description="Helical" evidence="1">
    <location>
        <begin position="27"/>
        <end position="48"/>
    </location>
</feature>
<dbReference type="Proteomes" id="UP000176609">
    <property type="component" value="Unassembled WGS sequence"/>
</dbReference>
<dbReference type="AlphaFoldDB" id="A0A1F6ANS6"/>
<dbReference type="PANTHER" id="PTHR36833:SF1">
    <property type="entry name" value="INTEGRAL MEMBRANE TRANSPORT PROTEIN"/>
    <property type="match status" value="1"/>
</dbReference>
<evidence type="ECO:0000256" key="1">
    <source>
        <dbReference type="SAM" id="Phobius"/>
    </source>
</evidence>
<accession>A0A1F6ANS6</accession>
<feature type="transmembrane region" description="Helical" evidence="1">
    <location>
        <begin position="220"/>
        <end position="248"/>
    </location>
</feature>
<comment type="caution">
    <text evidence="2">The sequence shown here is derived from an EMBL/GenBank/DDBJ whole genome shotgun (WGS) entry which is preliminary data.</text>
</comment>
<evidence type="ECO:0000313" key="2">
    <source>
        <dbReference type="EMBL" id="OGG26344.1"/>
    </source>
</evidence>
<keyword evidence="1" id="KW-1133">Transmembrane helix</keyword>
<dbReference type="PANTHER" id="PTHR36833">
    <property type="entry name" value="SLR0610 PROTEIN-RELATED"/>
    <property type="match status" value="1"/>
</dbReference>
<sequence length="260" mass="29727">MLKYLKVWLILCSSSFQSFFVSRVGSVLFLLGKILRFVFFLGFLVLLISRTKVLSGYNIWEAILFYLTFNLIDTTTQMLFREVYRFRQQIISGSFDLILVKPVNVLFRSLFGWTDLLDSLNIIPLIIMIIYVAVKTSSFNFGSALMYVLLVINSLVLAMSFHVIVLAFGILTTEIDHLIMIYRDVTSMGKYPIDIYTEPLRSIITFVIPVGILMSVPTKALLGVLNISTVIASFLIGFFTFIFSILLWRYSLKRYTSASS</sequence>
<proteinExistence type="predicted"/>
<evidence type="ECO:0000313" key="3">
    <source>
        <dbReference type="Proteomes" id="UP000176609"/>
    </source>
</evidence>
<feature type="transmembrane region" description="Helical" evidence="1">
    <location>
        <begin position="116"/>
        <end position="134"/>
    </location>
</feature>
<name>A0A1F6ANS6_9BACT</name>
<dbReference type="InterPro" id="IPR010390">
    <property type="entry name" value="ABC-2_transporter-like"/>
</dbReference>
<gene>
    <name evidence="2" type="ORF">A2960_03360</name>
</gene>
<protein>
    <recommendedName>
        <fullName evidence="4">ABC transporter permease</fullName>
    </recommendedName>
</protein>
<feature type="transmembrane region" description="Helical" evidence="1">
    <location>
        <begin position="146"/>
        <end position="172"/>
    </location>
</feature>
<evidence type="ECO:0008006" key="4">
    <source>
        <dbReference type="Google" id="ProtNLM"/>
    </source>
</evidence>
<dbReference type="Pfam" id="PF06182">
    <property type="entry name" value="ABC2_membrane_6"/>
    <property type="match status" value="1"/>
</dbReference>
<keyword evidence="1" id="KW-0472">Membrane</keyword>
<feature type="transmembrane region" description="Helical" evidence="1">
    <location>
        <begin position="193"/>
        <end position="214"/>
    </location>
</feature>